<keyword evidence="1" id="KW-1133">Transmembrane helix</keyword>
<dbReference type="AlphaFoldDB" id="A0A2P2QGB4"/>
<name>A0A2P2QGB4_RHIMU</name>
<keyword evidence="1" id="KW-0812">Transmembrane</keyword>
<keyword evidence="1" id="KW-0472">Membrane</keyword>
<evidence type="ECO:0000256" key="1">
    <source>
        <dbReference type="SAM" id="Phobius"/>
    </source>
</evidence>
<reference evidence="2" key="1">
    <citation type="submission" date="2018-02" db="EMBL/GenBank/DDBJ databases">
        <title>Rhizophora mucronata_Transcriptome.</title>
        <authorList>
            <person name="Meera S.P."/>
            <person name="Sreeshan A."/>
            <person name="Augustine A."/>
        </authorList>
    </citation>
    <scope>NUCLEOTIDE SEQUENCE</scope>
    <source>
        <tissue evidence="2">Leaf</tissue>
    </source>
</reference>
<organism evidence="2">
    <name type="scientific">Rhizophora mucronata</name>
    <name type="common">Asiatic mangrove</name>
    <dbReference type="NCBI Taxonomy" id="61149"/>
    <lineage>
        <taxon>Eukaryota</taxon>
        <taxon>Viridiplantae</taxon>
        <taxon>Streptophyta</taxon>
        <taxon>Embryophyta</taxon>
        <taxon>Tracheophyta</taxon>
        <taxon>Spermatophyta</taxon>
        <taxon>Magnoliopsida</taxon>
        <taxon>eudicotyledons</taxon>
        <taxon>Gunneridae</taxon>
        <taxon>Pentapetalae</taxon>
        <taxon>rosids</taxon>
        <taxon>fabids</taxon>
        <taxon>Malpighiales</taxon>
        <taxon>Rhizophoraceae</taxon>
        <taxon>Rhizophora</taxon>
    </lineage>
</organism>
<feature type="transmembrane region" description="Helical" evidence="1">
    <location>
        <begin position="30"/>
        <end position="51"/>
    </location>
</feature>
<sequence length="53" mass="6157">MVVCLVLCSGNLQPERQRVFISHDYSMFPLYHKTCTNLIYLSCLLCMILLFSV</sequence>
<dbReference type="EMBL" id="GGEC01085547">
    <property type="protein sequence ID" value="MBX66031.1"/>
    <property type="molecule type" value="Transcribed_RNA"/>
</dbReference>
<protein>
    <submittedName>
        <fullName evidence="2">Uncharacterized protein</fullName>
    </submittedName>
</protein>
<evidence type="ECO:0000313" key="2">
    <source>
        <dbReference type="EMBL" id="MBX66031.1"/>
    </source>
</evidence>
<proteinExistence type="predicted"/>
<accession>A0A2P2QGB4</accession>